<evidence type="ECO:0008006" key="5">
    <source>
        <dbReference type="Google" id="ProtNLM"/>
    </source>
</evidence>
<evidence type="ECO:0000256" key="2">
    <source>
        <dbReference type="SAM" id="Phobius"/>
    </source>
</evidence>
<reference evidence="4" key="1">
    <citation type="journal article" date="2019" name="Int. J. Syst. Evol. Microbiol.">
        <title>The Global Catalogue of Microorganisms (GCM) 10K type strain sequencing project: providing services to taxonomists for standard genome sequencing and annotation.</title>
        <authorList>
            <consortium name="The Broad Institute Genomics Platform"/>
            <consortium name="The Broad Institute Genome Sequencing Center for Infectious Disease"/>
            <person name="Wu L."/>
            <person name="Ma J."/>
        </authorList>
    </citation>
    <scope>NUCLEOTIDE SEQUENCE [LARGE SCALE GENOMIC DNA]</scope>
    <source>
        <strain evidence="4">JCM 16022</strain>
    </source>
</reference>
<dbReference type="Proteomes" id="UP001501771">
    <property type="component" value="Unassembled WGS sequence"/>
</dbReference>
<feature type="region of interest" description="Disordered" evidence="1">
    <location>
        <begin position="1"/>
        <end position="25"/>
    </location>
</feature>
<dbReference type="EMBL" id="BAAAQR010000006">
    <property type="protein sequence ID" value="GAA2146528.1"/>
    <property type="molecule type" value="Genomic_DNA"/>
</dbReference>
<dbReference type="RefSeq" id="WP_344151718.1">
    <property type="nucleotide sequence ID" value="NZ_BAAAQR010000006.1"/>
</dbReference>
<keyword evidence="2" id="KW-0812">Transmembrane</keyword>
<evidence type="ECO:0000313" key="3">
    <source>
        <dbReference type="EMBL" id="GAA2146528.1"/>
    </source>
</evidence>
<keyword evidence="2" id="KW-1133">Transmembrane helix</keyword>
<feature type="compositionally biased region" description="Basic and acidic residues" evidence="1">
    <location>
        <begin position="10"/>
        <end position="22"/>
    </location>
</feature>
<organism evidence="3 4">
    <name type="scientific">Nocardioides koreensis</name>
    <dbReference type="NCBI Taxonomy" id="433651"/>
    <lineage>
        <taxon>Bacteria</taxon>
        <taxon>Bacillati</taxon>
        <taxon>Actinomycetota</taxon>
        <taxon>Actinomycetes</taxon>
        <taxon>Propionibacteriales</taxon>
        <taxon>Nocardioidaceae</taxon>
        <taxon>Nocardioides</taxon>
    </lineage>
</organism>
<sequence length="81" mass="8636">MTDADTPENTPEKAPARDRDAELVGSTKRTLNKAVLILARGHARRSIARAQRPPGGRWLVILAVGAGMFGHPIVSVILRGG</sequence>
<feature type="transmembrane region" description="Helical" evidence="2">
    <location>
        <begin position="58"/>
        <end position="78"/>
    </location>
</feature>
<proteinExistence type="predicted"/>
<keyword evidence="4" id="KW-1185">Reference proteome</keyword>
<evidence type="ECO:0000256" key="1">
    <source>
        <dbReference type="SAM" id="MobiDB-lite"/>
    </source>
</evidence>
<evidence type="ECO:0000313" key="4">
    <source>
        <dbReference type="Proteomes" id="UP001501771"/>
    </source>
</evidence>
<gene>
    <name evidence="3" type="ORF">GCM10009844_22720</name>
</gene>
<accession>A0ABP5LIQ0</accession>
<protein>
    <recommendedName>
        <fullName evidence="5">DUF3040 domain-containing protein</fullName>
    </recommendedName>
</protein>
<comment type="caution">
    <text evidence="3">The sequence shown here is derived from an EMBL/GenBank/DDBJ whole genome shotgun (WGS) entry which is preliminary data.</text>
</comment>
<name>A0ABP5LIQ0_9ACTN</name>
<keyword evidence="2" id="KW-0472">Membrane</keyword>